<proteinExistence type="predicted"/>
<gene>
    <name evidence="1" type="ORF">NCTC7982_00129</name>
</gene>
<comment type="caution">
    <text evidence="1">The sequence shown here is derived from an EMBL/GenBank/DDBJ whole genome shotgun (WGS) entry which is preliminary data.</text>
</comment>
<protein>
    <submittedName>
        <fullName evidence="1">Uncharacterized protein</fullName>
    </submittedName>
</protein>
<dbReference type="RefSeq" id="WP_017648197.1">
    <property type="nucleotide sequence ID" value="NZ_CABEIM010000001.1"/>
</dbReference>
<evidence type="ECO:0000313" key="1">
    <source>
        <dbReference type="EMBL" id="VTS76121.1"/>
    </source>
</evidence>
<name>A0A9X9QNE0_STRDY</name>
<dbReference type="EMBL" id="CABEIM010000001">
    <property type="protein sequence ID" value="VTS76121.1"/>
    <property type="molecule type" value="Genomic_DNA"/>
</dbReference>
<reference evidence="1 2" key="1">
    <citation type="submission" date="2019-05" db="EMBL/GenBank/DDBJ databases">
        <authorList>
            <consortium name="Pathogen Informatics"/>
        </authorList>
    </citation>
    <scope>NUCLEOTIDE SEQUENCE [LARGE SCALE GENOMIC DNA]</scope>
    <source>
        <strain evidence="1 2">NCTC7982</strain>
    </source>
</reference>
<accession>A0A9X9QNE0</accession>
<organism evidence="1 2">
    <name type="scientific">Streptococcus dysgalactiae</name>
    <dbReference type="NCBI Taxonomy" id="1334"/>
    <lineage>
        <taxon>Bacteria</taxon>
        <taxon>Bacillati</taxon>
        <taxon>Bacillota</taxon>
        <taxon>Bacilli</taxon>
        <taxon>Lactobacillales</taxon>
        <taxon>Streptococcaceae</taxon>
        <taxon>Streptococcus</taxon>
    </lineage>
</organism>
<dbReference type="Proteomes" id="UP000373301">
    <property type="component" value="Unassembled WGS sequence"/>
</dbReference>
<evidence type="ECO:0000313" key="2">
    <source>
        <dbReference type="Proteomes" id="UP000373301"/>
    </source>
</evidence>
<sequence>MAGKEYIGEIKHVYNNYGIVSTEIDNTLVSFFFFVTPDMLYKGKALRISKKVKFRLVNSQIRDVKVKIATDLESLTNEKTKKYRISKKKIEKVEDYHHYIFSHFYGENDETILVSLRDEDTRFKEVILKWVLKIEKIIKTQLVKILSENSIKSIEVFQSLEKDRALKSLKDRVFKSLKSRYIFRAEFELFKIEQSKDGNLASFELVDVPLTLFLKILRLMN</sequence>
<dbReference type="AlphaFoldDB" id="A0A9X9QNE0"/>